<dbReference type="InterPro" id="IPR048711">
    <property type="entry name" value="WHD_Rv2258c"/>
</dbReference>
<evidence type="ECO:0000313" key="4">
    <source>
        <dbReference type="Proteomes" id="UP000012073"/>
    </source>
</evidence>
<dbReference type="AlphaFoldDB" id="R7QRP6"/>
<dbReference type="RefSeq" id="XP_005710309.1">
    <property type="nucleotide sequence ID" value="XM_005710252.1"/>
</dbReference>
<dbReference type="PANTHER" id="PTHR45128">
    <property type="entry name" value="METHYLTRANSFERASE TYPE 11"/>
    <property type="match status" value="1"/>
</dbReference>
<dbReference type="CDD" id="cd02440">
    <property type="entry name" value="AdoMet_MTases"/>
    <property type="match status" value="1"/>
</dbReference>
<evidence type="ECO:0000313" key="3">
    <source>
        <dbReference type="EMBL" id="CDF40015.1"/>
    </source>
</evidence>
<evidence type="ECO:0000259" key="2">
    <source>
        <dbReference type="Pfam" id="PF21320"/>
    </source>
</evidence>
<dbReference type="KEGG" id="ccp:CHC_T00000624001"/>
<proteinExistence type="predicted"/>
<dbReference type="InterPro" id="IPR053173">
    <property type="entry name" value="SAM-binding_MTase"/>
</dbReference>
<dbReference type="OMA" id="FVGFDYH"/>
<dbReference type="InterPro" id="IPR029063">
    <property type="entry name" value="SAM-dependent_MTases_sf"/>
</dbReference>
<name>R7QRP6_CHOCR</name>
<dbReference type="PANTHER" id="PTHR45128:SF1">
    <property type="entry name" value="S-ADENOSYLMETHIONINE-DEPENDENT METHYLTRANSFERASE RV2258C"/>
    <property type="match status" value="1"/>
</dbReference>
<dbReference type="OrthoDB" id="506498at2759"/>
<accession>R7QRP6</accession>
<dbReference type="Pfam" id="PF13847">
    <property type="entry name" value="Methyltransf_31"/>
    <property type="match status" value="1"/>
</dbReference>
<sequence>MLMQPSNEKAVTSMAVPAWDVEGSTEDVQLDPEKVEEFGSRLLKLLNNGALTIMISIGHKTGLFETMAALPPVTSRKLAACVGLHERYVREWLATMLVGRIVCTEEHPSDKSDVKYFLPPENAAFLTWGRGPENVAVLSQYISILSSFETKSVECFRSGKGVPVSEFDELKSIMAADAAQTIASSLIDWILPLEGDILDALRHGIDVLDIECGSGLNLFTLAKEFHRSWFIGYDSNPKNVAVAIESAEKAGLSNLRFKCKQITETSEYSAFDLITCFGRLVETGDVRNVIQRVQQALRPKGTFLLQDVAASSDPRLNCAHPAGPLLYTISVMFLVPATLFKTNKDEEAVGVMWGNDRALELIRELGFSCDGVKRLPEDHCNVFFFCTRK</sequence>
<organism evidence="3 4">
    <name type="scientific">Chondrus crispus</name>
    <name type="common">Carrageen Irish moss</name>
    <name type="synonym">Polymorpha crispa</name>
    <dbReference type="NCBI Taxonomy" id="2769"/>
    <lineage>
        <taxon>Eukaryota</taxon>
        <taxon>Rhodophyta</taxon>
        <taxon>Florideophyceae</taxon>
        <taxon>Rhodymeniophycidae</taxon>
        <taxon>Gigartinales</taxon>
        <taxon>Gigartinaceae</taxon>
        <taxon>Chondrus</taxon>
    </lineage>
</organism>
<keyword evidence="4" id="KW-1185">Reference proteome</keyword>
<dbReference type="STRING" id="2769.R7QRP6"/>
<dbReference type="Proteomes" id="UP000012073">
    <property type="component" value="Unassembled WGS sequence"/>
</dbReference>
<protein>
    <submittedName>
        <fullName evidence="3">Uncharacterized protein</fullName>
    </submittedName>
</protein>
<evidence type="ECO:0000259" key="1">
    <source>
        <dbReference type="Pfam" id="PF13847"/>
    </source>
</evidence>
<dbReference type="Pfam" id="PF21320">
    <property type="entry name" value="WHD_Rv2258c"/>
    <property type="match status" value="1"/>
</dbReference>
<feature type="domain" description="Methyltransferase" evidence="1">
    <location>
        <begin position="203"/>
        <end position="309"/>
    </location>
</feature>
<feature type="domain" description="S-adenosylmethionine-dependent methyltransferase Rv2258c-like winged HTH" evidence="2">
    <location>
        <begin position="49"/>
        <end position="127"/>
    </location>
</feature>
<dbReference type="SUPFAM" id="SSF53335">
    <property type="entry name" value="S-adenosyl-L-methionine-dependent methyltransferases"/>
    <property type="match status" value="1"/>
</dbReference>
<dbReference type="GeneID" id="17318026"/>
<reference evidence="4" key="1">
    <citation type="journal article" date="2013" name="Proc. Natl. Acad. Sci. U.S.A.">
        <title>Genome structure and metabolic features in the red seaweed Chondrus crispus shed light on evolution of the Archaeplastida.</title>
        <authorList>
            <person name="Collen J."/>
            <person name="Porcel B."/>
            <person name="Carre W."/>
            <person name="Ball S.G."/>
            <person name="Chaparro C."/>
            <person name="Tonon T."/>
            <person name="Barbeyron T."/>
            <person name="Michel G."/>
            <person name="Noel B."/>
            <person name="Valentin K."/>
            <person name="Elias M."/>
            <person name="Artiguenave F."/>
            <person name="Arun A."/>
            <person name="Aury J.M."/>
            <person name="Barbosa-Neto J.F."/>
            <person name="Bothwell J.H."/>
            <person name="Bouget F.Y."/>
            <person name="Brillet L."/>
            <person name="Cabello-Hurtado F."/>
            <person name="Capella-Gutierrez S."/>
            <person name="Charrier B."/>
            <person name="Cladiere L."/>
            <person name="Cock J.M."/>
            <person name="Coelho S.M."/>
            <person name="Colleoni C."/>
            <person name="Czjzek M."/>
            <person name="Da Silva C."/>
            <person name="Delage L."/>
            <person name="Denoeud F."/>
            <person name="Deschamps P."/>
            <person name="Dittami S.M."/>
            <person name="Gabaldon T."/>
            <person name="Gachon C.M."/>
            <person name="Groisillier A."/>
            <person name="Herve C."/>
            <person name="Jabbari K."/>
            <person name="Katinka M."/>
            <person name="Kloareg B."/>
            <person name="Kowalczyk N."/>
            <person name="Labadie K."/>
            <person name="Leblanc C."/>
            <person name="Lopez P.J."/>
            <person name="McLachlan D.H."/>
            <person name="Meslet-Cladiere L."/>
            <person name="Moustafa A."/>
            <person name="Nehr Z."/>
            <person name="Nyvall Collen P."/>
            <person name="Panaud O."/>
            <person name="Partensky F."/>
            <person name="Poulain J."/>
            <person name="Rensing S.A."/>
            <person name="Rousvoal S."/>
            <person name="Samson G."/>
            <person name="Symeonidi A."/>
            <person name="Weissenbach J."/>
            <person name="Zambounis A."/>
            <person name="Wincker P."/>
            <person name="Boyen C."/>
        </authorList>
    </citation>
    <scope>NUCLEOTIDE SEQUENCE [LARGE SCALE GENOMIC DNA]</scope>
    <source>
        <strain evidence="4">cv. Stackhouse</strain>
    </source>
</reference>
<gene>
    <name evidence="3" type="ORF">CHC_T00000624001</name>
</gene>
<dbReference type="Gramene" id="CDF40015">
    <property type="protein sequence ID" value="CDF40015"/>
    <property type="gene ID" value="CHC_T00000624001"/>
</dbReference>
<dbReference type="Gene3D" id="3.40.50.150">
    <property type="entry name" value="Vaccinia Virus protein VP39"/>
    <property type="match status" value="1"/>
</dbReference>
<dbReference type="PhylomeDB" id="R7QRP6"/>
<dbReference type="InterPro" id="IPR025714">
    <property type="entry name" value="Methyltranfer_dom"/>
</dbReference>
<dbReference type="EMBL" id="HG002105">
    <property type="protein sequence ID" value="CDF40015.1"/>
    <property type="molecule type" value="Genomic_DNA"/>
</dbReference>